<comment type="caution">
    <text evidence="1">The sequence shown here is derived from an EMBL/GenBank/DDBJ whole genome shotgun (WGS) entry which is preliminary data.</text>
</comment>
<reference evidence="1 2" key="1">
    <citation type="submission" date="2021-01" db="EMBL/GenBank/DDBJ databases">
        <title>Whole genome shotgun sequence of Asanoa iriomotensis NBRC 100142.</title>
        <authorList>
            <person name="Komaki H."/>
            <person name="Tamura T."/>
        </authorList>
    </citation>
    <scope>NUCLEOTIDE SEQUENCE [LARGE SCALE GENOMIC DNA]</scope>
    <source>
        <strain evidence="1 2">NBRC 100142</strain>
    </source>
</reference>
<dbReference type="RefSeq" id="WP_203705142.1">
    <property type="nucleotide sequence ID" value="NZ_BAAALU010000003.1"/>
</dbReference>
<accession>A0ABQ4C6X3</accession>
<sequence>MESTMLDRYRAHRERMRRARALERALSQTHSSAVRAEIIAISQRNHY</sequence>
<dbReference type="Proteomes" id="UP000624325">
    <property type="component" value="Unassembled WGS sequence"/>
</dbReference>
<gene>
    <name evidence="1" type="ORF">Air01nite_46270</name>
</gene>
<proteinExistence type="predicted"/>
<dbReference type="EMBL" id="BONC01000034">
    <property type="protein sequence ID" value="GIF58532.1"/>
    <property type="molecule type" value="Genomic_DNA"/>
</dbReference>
<evidence type="ECO:0000313" key="2">
    <source>
        <dbReference type="Proteomes" id="UP000624325"/>
    </source>
</evidence>
<name>A0ABQ4C6X3_9ACTN</name>
<protein>
    <submittedName>
        <fullName evidence="1">Uncharacterized protein</fullName>
    </submittedName>
</protein>
<evidence type="ECO:0000313" key="1">
    <source>
        <dbReference type="EMBL" id="GIF58532.1"/>
    </source>
</evidence>
<keyword evidence="2" id="KW-1185">Reference proteome</keyword>
<organism evidence="1 2">
    <name type="scientific">Asanoa iriomotensis</name>
    <dbReference type="NCBI Taxonomy" id="234613"/>
    <lineage>
        <taxon>Bacteria</taxon>
        <taxon>Bacillati</taxon>
        <taxon>Actinomycetota</taxon>
        <taxon>Actinomycetes</taxon>
        <taxon>Micromonosporales</taxon>
        <taxon>Micromonosporaceae</taxon>
        <taxon>Asanoa</taxon>
    </lineage>
</organism>